<reference evidence="12 13" key="1">
    <citation type="submission" date="2017-10" db="EMBL/GenBank/DDBJ databases">
        <title>Genome sequence of Caulobacter mirabilis FWC38.</title>
        <authorList>
            <person name="Fiebig A."/>
            <person name="Crosson S."/>
        </authorList>
    </citation>
    <scope>NUCLEOTIDE SEQUENCE [LARGE SCALE GENOMIC DNA]</scope>
    <source>
        <strain evidence="12 13">FWC 38</strain>
    </source>
</reference>
<dbReference type="PROSITE" id="PS52016">
    <property type="entry name" value="TONB_DEPENDENT_REC_3"/>
    <property type="match status" value="1"/>
</dbReference>
<evidence type="ECO:0000313" key="12">
    <source>
        <dbReference type="EMBL" id="ATQ42535.1"/>
    </source>
</evidence>
<dbReference type="KEGG" id="cmb:CSW64_09005"/>
<keyword evidence="4 8" id="KW-0812">Transmembrane</keyword>
<evidence type="ECO:0000256" key="7">
    <source>
        <dbReference type="ARBA" id="ARBA00023237"/>
    </source>
</evidence>
<accession>A0A2D2AX32</accession>
<keyword evidence="7 8" id="KW-0998">Cell outer membrane</keyword>
<dbReference type="PANTHER" id="PTHR30069:SF40">
    <property type="entry name" value="TONB-DEPENDENT RECEPTOR NMB0964-RELATED"/>
    <property type="match status" value="1"/>
</dbReference>
<evidence type="ECO:0000256" key="9">
    <source>
        <dbReference type="RuleBase" id="RU003357"/>
    </source>
</evidence>
<dbReference type="SUPFAM" id="SSF56935">
    <property type="entry name" value="Porins"/>
    <property type="match status" value="1"/>
</dbReference>
<sequence length="772" mass="84527">MSLASRSSVSFDSALRGRRRRLLLAVAVLPGLTPAAALAESALPRRSTEVAPVTVPAPRAPVDAVETLAPATLEVLDGRALERERAVSLGETLARMPGVQNSAFGPAAGRPEIRGQSGPRVAVLVNGMASRDISALSGDHAVPVEPFLADRIEVLKGPAAVLYGGGAIGGAVNVVDSRIPLTVPDRLLTGRAELSGGYNAGVTGMLRLDGGKGEWAWHADALYRDVPDLRIPGGSKSDICRTWNALVTSVANQTLCQVKLASPDWVWNPTLKRWVDATPPERQIITDQYPGAEGRLTNSALKTTAFTLGGSRITADGYIGASIHRYDSAYGVPGFTYITYAHPKPSGIDLEVGLTRVDLRAGLRPRALGVERLDVRVTRTEGDDREIIDGLDHTRLRTEANDLRIDVAHRPWRGFDGAFGFQSSRRDLTTDGKEAWLPSVATREDGLFWLEQFAWRGLTLKAGARWERIAYNVDEDTIRPGRGLGSLAKDRSWSTQSRSVSGRYDLLPWLFVEARYDDVERPPSLIELYANGNHFGILTEEQGDSRLEPERAKTTEVRAGLDRGRYALTVSTYETDFENYIYLGNTGISRTLPVREWRQGDARIKGLEIDATVRFEGTAWGDFVLHGFADKVESAPRFTLPDGYSPFGGGPTNRKWDAEYFRKNLDGDWLPRMPVSRYGADVTWSYAAWRAAVGVVRYDKQDRTAKSEAPSDAYVLVDAHAAYAFDAPGGRWEAFVDAANLTNEEARPHNSFLRLRAPLAGRTISAGVRMAF</sequence>
<dbReference type="InterPro" id="IPR000531">
    <property type="entry name" value="Beta-barrel_TonB"/>
</dbReference>
<dbReference type="RefSeq" id="WP_099621792.1">
    <property type="nucleotide sequence ID" value="NZ_CP024201.1"/>
</dbReference>
<keyword evidence="13" id="KW-1185">Reference proteome</keyword>
<dbReference type="InterPro" id="IPR037066">
    <property type="entry name" value="Plug_dom_sf"/>
</dbReference>
<dbReference type="GO" id="GO:0044718">
    <property type="term" value="P:siderophore transmembrane transport"/>
    <property type="evidence" value="ECO:0007669"/>
    <property type="project" value="TreeGrafter"/>
</dbReference>
<comment type="similarity">
    <text evidence="8 9">Belongs to the TonB-dependent receptor family.</text>
</comment>
<evidence type="ECO:0000259" key="10">
    <source>
        <dbReference type="Pfam" id="PF00593"/>
    </source>
</evidence>
<evidence type="ECO:0000256" key="1">
    <source>
        <dbReference type="ARBA" id="ARBA00004571"/>
    </source>
</evidence>
<evidence type="ECO:0000256" key="3">
    <source>
        <dbReference type="ARBA" id="ARBA00022452"/>
    </source>
</evidence>
<comment type="subcellular location">
    <subcellularLocation>
        <location evidence="1 8">Cell outer membrane</location>
        <topology evidence="1 8">Multi-pass membrane protein</topology>
    </subcellularLocation>
</comment>
<dbReference type="Pfam" id="PF00593">
    <property type="entry name" value="TonB_dep_Rec_b-barrel"/>
    <property type="match status" value="1"/>
</dbReference>
<dbReference type="OrthoDB" id="9795928at2"/>
<dbReference type="AlphaFoldDB" id="A0A2D2AX32"/>
<dbReference type="Proteomes" id="UP000228945">
    <property type="component" value="Chromosome"/>
</dbReference>
<protein>
    <recommendedName>
        <fullName evidence="14">TonB-dependent receptor</fullName>
    </recommendedName>
</protein>
<name>A0A2D2AX32_9CAUL</name>
<gene>
    <name evidence="12" type="ORF">CSW64_09005</name>
</gene>
<evidence type="ECO:0000256" key="8">
    <source>
        <dbReference type="PROSITE-ProRule" id="PRU01360"/>
    </source>
</evidence>
<feature type="domain" description="TonB-dependent receptor plug" evidence="11">
    <location>
        <begin position="69"/>
        <end position="171"/>
    </location>
</feature>
<feature type="domain" description="TonB-dependent receptor-like beta-barrel" evidence="10">
    <location>
        <begin position="384"/>
        <end position="741"/>
    </location>
</feature>
<keyword evidence="2 8" id="KW-0813">Transport</keyword>
<dbReference type="Pfam" id="PF07715">
    <property type="entry name" value="Plug"/>
    <property type="match status" value="1"/>
</dbReference>
<evidence type="ECO:0000313" key="13">
    <source>
        <dbReference type="Proteomes" id="UP000228945"/>
    </source>
</evidence>
<organism evidence="12 13">
    <name type="scientific">Caulobacter mirabilis</name>
    <dbReference type="NCBI Taxonomy" id="69666"/>
    <lineage>
        <taxon>Bacteria</taxon>
        <taxon>Pseudomonadati</taxon>
        <taxon>Pseudomonadota</taxon>
        <taxon>Alphaproteobacteria</taxon>
        <taxon>Caulobacterales</taxon>
        <taxon>Caulobacteraceae</taxon>
        <taxon>Caulobacter</taxon>
    </lineage>
</organism>
<dbReference type="InterPro" id="IPR036942">
    <property type="entry name" value="Beta-barrel_TonB_sf"/>
</dbReference>
<dbReference type="InterPro" id="IPR039426">
    <property type="entry name" value="TonB-dep_rcpt-like"/>
</dbReference>
<keyword evidence="5 9" id="KW-0798">TonB box</keyword>
<evidence type="ECO:0000256" key="4">
    <source>
        <dbReference type="ARBA" id="ARBA00022692"/>
    </source>
</evidence>
<evidence type="ECO:0008006" key="14">
    <source>
        <dbReference type="Google" id="ProtNLM"/>
    </source>
</evidence>
<proteinExistence type="inferred from homology"/>
<dbReference type="GO" id="GO:0015344">
    <property type="term" value="F:siderophore uptake transmembrane transporter activity"/>
    <property type="evidence" value="ECO:0007669"/>
    <property type="project" value="TreeGrafter"/>
</dbReference>
<keyword evidence="3 8" id="KW-1134">Transmembrane beta strand</keyword>
<keyword evidence="6 8" id="KW-0472">Membrane</keyword>
<dbReference type="GO" id="GO:0009279">
    <property type="term" value="C:cell outer membrane"/>
    <property type="evidence" value="ECO:0007669"/>
    <property type="project" value="UniProtKB-SubCell"/>
</dbReference>
<dbReference type="EMBL" id="CP024201">
    <property type="protein sequence ID" value="ATQ42535.1"/>
    <property type="molecule type" value="Genomic_DNA"/>
</dbReference>
<dbReference type="PANTHER" id="PTHR30069">
    <property type="entry name" value="TONB-DEPENDENT OUTER MEMBRANE RECEPTOR"/>
    <property type="match status" value="1"/>
</dbReference>
<evidence type="ECO:0000256" key="5">
    <source>
        <dbReference type="ARBA" id="ARBA00023077"/>
    </source>
</evidence>
<dbReference type="Gene3D" id="2.170.130.10">
    <property type="entry name" value="TonB-dependent receptor, plug domain"/>
    <property type="match status" value="1"/>
</dbReference>
<dbReference type="InterPro" id="IPR012910">
    <property type="entry name" value="Plug_dom"/>
</dbReference>
<evidence type="ECO:0000256" key="2">
    <source>
        <dbReference type="ARBA" id="ARBA00022448"/>
    </source>
</evidence>
<evidence type="ECO:0000256" key="6">
    <source>
        <dbReference type="ARBA" id="ARBA00023136"/>
    </source>
</evidence>
<dbReference type="Gene3D" id="2.40.170.20">
    <property type="entry name" value="TonB-dependent receptor, beta-barrel domain"/>
    <property type="match status" value="1"/>
</dbReference>
<evidence type="ECO:0000259" key="11">
    <source>
        <dbReference type="Pfam" id="PF07715"/>
    </source>
</evidence>